<comment type="caution">
    <text evidence="7">The sequence shown here is derived from an EMBL/GenBank/DDBJ whole genome shotgun (WGS) entry which is preliminary data.</text>
</comment>
<dbReference type="PANTHER" id="PTHR13847">
    <property type="entry name" value="SARCOSINE DEHYDROGENASE-RELATED"/>
    <property type="match status" value="1"/>
</dbReference>
<comment type="catalytic activity">
    <reaction evidence="4">
        <text>glycine + O2 + H2O = glyoxylate + H2O2 + NH4(+)</text>
        <dbReference type="Rhea" id="RHEA:11532"/>
        <dbReference type="ChEBI" id="CHEBI:15377"/>
        <dbReference type="ChEBI" id="CHEBI:15379"/>
        <dbReference type="ChEBI" id="CHEBI:16240"/>
        <dbReference type="ChEBI" id="CHEBI:28938"/>
        <dbReference type="ChEBI" id="CHEBI:36655"/>
        <dbReference type="ChEBI" id="CHEBI:57305"/>
        <dbReference type="EC" id="1.4.3.19"/>
    </reaction>
</comment>
<dbReference type="Gene3D" id="3.30.9.10">
    <property type="entry name" value="D-Amino Acid Oxidase, subunit A, domain 2"/>
    <property type="match status" value="1"/>
</dbReference>
<keyword evidence="2" id="KW-0784">Thiamine biosynthesis</keyword>
<evidence type="ECO:0000256" key="3">
    <source>
        <dbReference type="ARBA" id="ARBA00023002"/>
    </source>
</evidence>
<dbReference type="EMBL" id="RJMB01000003">
    <property type="protein sequence ID" value="RNL86634.1"/>
    <property type="molecule type" value="Genomic_DNA"/>
</dbReference>
<keyword evidence="8" id="KW-1185">Reference proteome</keyword>
<dbReference type="UniPathway" id="UPA00060"/>
<dbReference type="InterPro" id="IPR012727">
    <property type="entry name" value="Gly_oxidase_ThiO"/>
</dbReference>
<dbReference type="EC" id="1.4.3.19" evidence="5"/>
<dbReference type="GO" id="GO:0005737">
    <property type="term" value="C:cytoplasm"/>
    <property type="evidence" value="ECO:0007669"/>
    <property type="project" value="TreeGrafter"/>
</dbReference>
<protein>
    <recommendedName>
        <fullName evidence="5">glycine oxidase</fullName>
        <ecNumber evidence="5">1.4.3.19</ecNumber>
    </recommendedName>
</protein>
<dbReference type="Proteomes" id="UP000269198">
    <property type="component" value="Unassembled WGS sequence"/>
</dbReference>
<proteinExistence type="predicted"/>
<evidence type="ECO:0000256" key="2">
    <source>
        <dbReference type="ARBA" id="ARBA00022977"/>
    </source>
</evidence>
<dbReference type="InterPro" id="IPR006076">
    <property type="entry name" value="FAD-dep_OxRdtase"/>
</dbReference>
<reference evidence="7 8" key="1">
    <citation type="submission" date="2018-11" db="EMBL/GenBank/DDBJ databases">
        <title>The genome draft of YIM 96095.</title>
        <authorList>
            <person name="Tang S.-K."/>
            <person name="Chunyu W.-X."/>
            <person name="Feng Y.-Z."/>
        </authorList>
    </citation>
    <scope>NUCLEOTIDE SEQUENCE [LARGE SCALE GENOMIC DNA]</scope>
    <source>
        <strain evidence="7 8">YIM 96095</strain>
    </source>
</reference>
<dbReference type="SUPFAM" id="SSF51905">
    <property type="entry name" value="FAD/NAD(P)-binding domain"/>
    <property type="match status" value="1"/>
</dbReference>
<dbReference type="NCBIfam" id="TIGR02352">
    <property type="entry name" value="thiamin_ThiO"/>
    <property type="match status" value="1"/>
</dbReference>
<evidence type="ECO:0000259" key="6">
    <source>
        <dbReference type="Pfam" id="PF01266"/>
    </source>
</evidence>
<comment type="pathway">
    <text evidence="1">Cofactor biosynthesis; thiamine diphosphate biosynthesis.</text>
</comment>
<evidence type="ECO:0000256" key="4">
    <source>
        <dbReference type="ARBA" id="ARBA00049872"/>
    </source>
</evidence>
<dbReference type="GO" id="GO:0043799">
    <property type="term" value="F:glycine oxidase activity"/>
    <property type="evidence" value="ECO:0007669"/>
    <property type="project" value="UniProtKB-EC"/>
</dbReference>
<dbReference type="AlphaFoldDB" id="A0A3N0EFN9"/>
<gene>
    <name evidence="7" type="primary">thiO</name>
    <name evidence="7" type="ORF">EFW17_04005</name>
</gene>
<sequence length="385" mass="41039">MVRSDTPDLIVVGSGLVGLVSAWRAAQRGLNVTVISRESGNAASSVAAGMLTPASEATFGEEPLMRLGALSRDRYPAFITELEEESGLSAGFRTAGTLQIAFDTDDLARLSDLGELQTRLGVKTERLTSRECRRLEPMLAPSVRGGILAPDDHSVNPRLLADALWAAAERRGVGGIRDRVRGLLTDGDRVHGVLLESGGEITADQVLLAAGAWTPHISGIPEGVLPPLRPVKGQLLRLRTPADEPPIVSRTVRGLVKGSPVYLVPRESDEVILGATQEEMGHDLRLTAGALWEILRDAHELVPGVSELEVAETCVGLRPGSPDNEPLLGPTRLPGLQVAVGHFRHGVLLTPATGDAMAEALTSGQLPDFARRFAATREFDSDRNE</sequence>
<evidence type="ECO:0000256" key="1">
    <source>
        <dbReference type="ARBA" id="ARBA00004948"/>
    </source>
</evidence>
<dbReference type="GO" id="GO:0009228">
    <property type="term" value="P:thiamine biosynthetic process"/>
    <property type="evidence" value="ECO:0007669"/>
    <property type="project" value="UniProtKB-KW"/>
</dbReference>
<organism evidence="7 8">
    <name type="scientific">Halostreptopolyspora alba</name>
    <dbReference type="NCBI Taxonomy" id="2487137"/>
    <lineage>
        <taxon>Bacteria</taxon>
        <taxon>Bacillati</taxon>
        <taxon>Actinomycetota</taxon>
        <taxon>Actinomycetes</taxon>
        <taxon>Streptosporangiales</taxon>
        <taxon>Nocardiopsidaceae</taxon>
        <taxon>Halostreptopolyspora</taxon>
    </lineage>
</organism>
<feature type="domain" description="FAD dependent oxidoreductase" evidence="6">
    <location>
        <begin position="8"/>
        <end position="359"/>
    </location>
</feature>
<dbReference type="InterPro" id="IPR036188">
    <property type="entry name" value="FAD/NAD-bd_sf"/>
</dbReference>
<dbReference type="GO" id="GO:0009229">
    <property type="term" value="P:thiamine diphosphate biosynthetic process"/>
    <property type="evidence" value="ECO:0007669"/>
    <property type="project" value="UniProtKB-UniPathway"/>
</dbReference>
<dbReference type="Pfam" id="PF01266">
    <property type="entry name" value="DAO"/>
    <property type="match status" value="1"/>
</dbReference>
<dbReference type="OrthoDB" id="3214401at2"/>
<dbReference type="GO" id="GO:0050660">
    <property type="term" value="F:flavin adenine dinucleotide binding"/>
    <property type="evidence" value="ECO:0007669"/>
    <property type="project" value="InterPro"/>
</dbReference>
<dbReference type="Gene3D" id="3.50.50.60">
    <property type="entry name" value="FAD/NAD(P)-binding domain"/>
    <property type="match status" value="1"/>
</dbReference>
<keyword evidence="3 7" id="KW-0560">Oxidoreductase</keyword>
<evidence type="ECO:0000313" key="8">
    <source>
        <dbReference type="Proteomes" id="UP000269198"/>
    </source>
</evidence>
<dbReference type="PANTHER" id="PTHR13847:SF289">
    <property type="entry name" value="GLYCINE OXIDASE"/>
    <property type="match status" value="1"/>
</dbReference>
<dbReference type="SUPFAM" id="SSF54373">
    <property type="entry name" value="FAD-linked reductases, C-terminal domain"/>
    <property type="match status" value="1"/>
</dbReference>
<name>A0A3N0EFN9_9ACTN</name>
<evidence type="ECO:0000256" key="5">
    <source>
        <dbReference type="ARBA" id="ARBA00050018"/>
    </source>
</evidence>
<accession>A0A3N0EFN9</accession>
<evidence type="ECO:0000313" key="7">
    <source>
        <dbReference type="EMBL" id="RNL86634.1"/>
    </source>
</evidence>